<keyword evidence="2" id="KW-1185">Reference proteome</keyword>
<dbReference type="PANTHER" id="PTHR14097">
    <property type="entry name" value="OXIDOREDUCTASE HTATIP2"/>
    <property type="match status" value="1"/>
</dbReference>
<dbReference type="Gene3D" id="3.40.50.720">
    <property type="entry name" value="NAD(P)-binding Rossmann-like Domain"/>
    <property type="match status" value="1"/>
</dbReference>
<dbReference type="OrthoDB" id="3535423at2759"/>
<sequence length="237" mass="26374">MKVAIVGATGSIGRVFLEHTLRRDDVDSVVAVTRKPDSSVSSTDARVRSAIIPDFGALDTVTDTTWSAIEDADALIWAIGTYDVNRDVNYAYPLAFLETLTQRRIDMRTRGRKLRKLGFILLGGAFTQANQSLRLYFLPEQRRMKGLLQSEILAFADKNSDYIVAYVVRPGGILIGWNSIVNWLVQWVFGASLAVRDEELGSFVADLAVTGSERSVIENWEIVQTGRTLLANARINY</sequence>
<dbReference type="Proteomes" id="UP001140510">
    <property type="component" value="Unassembled WGS sequence"/>
</dbReference>
<gene>
    <name evidence="1" type="ORF">N0V91_010948</name>
</gene>
<proteinExistence type="predicted"/>
<comment type="caution">
    <text evidence="1">The sequence shown here is derived from an EMBL/GenBank/DDBJ whole genome shotgun (WGS) entry which is preliminary data.</text>
</comment>
<dbReference type="EMBL" id="JAPEVA010000165">
    <property type="protein sequence ID" value="KAJ4395272.1"/>
    <property type="molecule type" value="Genomic_DNA"/>
</dbReference>
<evidence type="ECO:0000313" key="1">
    <source>
        <dbReference type="EMBL" id="KAJ4395272.1"/>
    </source>
</evidence>
<reference evidence="1" key="1">
    <citation type="submission" date="2022-10" db="EMBL/GenBank/DDBJ databases">
        <title>Tapping the CABI collections for fungal endophytes: first genome assemblies for Collariella, Neodidymelliopsis, Ascochyta clinopodiicola, Didymella pomorum, Didymosphaeria variabile, Neocosmospora piperis and Neocucurbitaria cava.</title>
        <authorList>
            <person name="Hill R."/>
        </authorList>
    </citation>
    <scope>NUCLEOTIDE SEQUENCE</scope>
    <source>
        <strain evidence="1">IMI 355091</strain>
    </source>
</reference>
<protein>
    <recommendedName>
        <fullName evidence="3">NAD(P)-binding domain-containing protein</fullName>
    </recommendedName>
</protein>
<accession>A0A9W8YYA7</accession>
<evidence type="ECO:0000313" key="2">
    <source>
        <dbReference type="Proteomes" id="UP001140510"/>
    </source>
</evidence>
<dbReference type="InterPro" id="IPR036291">
    <property type="entry name" value="NAD(P)-bd_dom_sf"/>
</dbReference>
<dbReference type="SUPFAM" id="SSF51735">
    <property type="entry name" value="NAD(P)-binding Rossmann-fold domains"/>
    <property type="match status" value="1"/>
</dbReference>
<dbReference type="PANTHER" id="PTHR14097:SF8">
    <property type="entry name" value="NAD(P)-BINDING DOMAIN-CONTAINING PROTEIN"/>
    <property type="match status" value="1"/>
</dbReference>
<organism evidence="1 2">
    <name type="scientific">Didymella pomorum</name>
    <dbReference type="NCBI Taxonomy" id="749634"/>
    <lineage>
        <taxon>Eukaryota</taxon>
        <taxon>Fungi</taxon>
        <taxon>Dikarya</taxon>
        <taxon>Ascomycota</taxon>
        <taxon>Pezizomycotina</taxon>
        <taxon>Dothideomycetes</taxon>
        <taxon>Pleosporomycetidae</taxon>
        <taxon>Pleosporales</taxon>
        <taxon>Pleosporineae</taxon>
        <taxon>Didymellaceae</taxon>
        <taxon>Didymella</taxon>
    </lineage>
</organism>
<name>A0A9W8YYA7_9PLEO</name>
<evidence type="ECO:0008006" key="3">
    <source>
        <dbReference type="Google" id="ProtNLM"/>
    </source>
</evidence>
<dbReference type="AlphaFoldDB" id="A0A9W8YYA7"/>